<proteinExistence type="predicted"/>
<feature type="domain" description="IrrE N-terminal-like" evidence="1">
    <location>
        <begin position="33"/>
        <end position="117"/>
    </location>
</feature>
<dbReference type="Pfam" id="PF06114">
    <property type="entry name" value="Peptidase_M78"/>
    <property type="match status" value="1"/>
</dbReference>
<evidence type="ECO:0000313" key="2">
    <source>
        <dbReference type="EMBL" id="WLJ25536.1"/>
    </source>
</evidence>
<organism evidence="2">
    <name type="scientific">Actinobacteria phage HS02</name>
    <dbReference type="NCBI Taxonomy" id="3056388"/>
    <lineage>
        <taxon>Viruses</taxon>
    </lineage>
</organism>
<dbReference type="InterPro" id="IPR010359">
    <property type="entry name" value="IrrE_HExxH"/>
</dbReference>
<dbReference type="Gene3D" id="1.10.10.2910">
    <property type="match status" value="1"/>
</dbReference>
<protein>
    <submittedName>
        <fullName evidence="2">IrrE protein</fullName>
    </submittedName>
</protein>
<sequence length="133" mass="15117">MMWMTISAVELHLLAESMGVQLQRHTGGCPGWYDHHRRIISTRRGQSIGQYKSVLAHELGHAAHGDTPTGNGHFDQRQERRADEYAAQILINPHDFEAAAIWHHGHLPAIADELEVTQHILKTWQSLYERQAA</sequence>
<dbReference type="EMBL" id="OQ890312">
    <property type="protein sequence ID" value="WLJ25536.1"/>
    <property type="molecule type" value="Genomic_DNA"/>
</dbReference>
<reference evidence="2" key="1">
    <citation type="submission" date="2023-04" db="EMBL/GenBank/DDBJ databases">
        <title>The human skin virome in hidradenitis suppurativa patients.</title>
        <authorList>
            <person name="Jansen D."/>
        </authorList>
    </citation>
    <scope>NUCLEOTIDE SEQUENCE</scope>
    <source>
        <strain evidence="2">VC1_JansenPhageB</strain>
    </source>
</reference>
<accession>A0AA50AC85</accession>
<name>A0AA50AC85_9VIRU</name>
<evidence type="ECO:0000259" key="1">
    <source>
        <dbReference type="Pfam" id="PF06114"/>
    </source>
</evidence>